<organism evidence="1">
    <name type="scientific">marine sediment metagenome</name>
    <dbReference type="NCBI Taxonomy" id="412755"/>
    <lineage>
        <taxon>unclassified sequences</taxon>
        <taxon>metagenomes</taxon>
        <taxon>ecological metagenomes</taxon>
    </lineage>
</organism>
<sequence>MKTPYKFQTGKLRQDNSNHWYLIPELYYRTFDVLSVKLDKLDEDSDEWYKVVEELEKNFGQYRLPGGLFDMDLDVIIEE</sequence>
<name>A0A0F9U1N3_9ZZZZ</name>
<accession>A0A0F9U1N3</accession>
<gene>
    <name evidence="1" type="ORF">LCGC14_0277730</name>
</gene>
<dbReference type="AlphaFoldDB" id="A0A0F9U1N3"/>
<reference evidence="1" key="1">
    <citation type="journal article" date="2015" name="Nature">
        <title>Complex archaea that bridge the gap between prokaryotes and eukaryotes.</title>
        <authorList>
            <person name="Spang A."/>
            <person name="Saw J.H."/>
            <person name="Jorgensen S.L."/>
            <person name="Zaremba-Niedzwiedzka K."/>
            <person name="Martijn J."/>
            <person name="Lind A.E."/>
            <person name="van Eijk R."/>
            <person name="Schleper C."/>
            <person name="Guy L."/>
            <person name="Ettema T.J."/>
        </authorList>
    </citation>
    <scope>NUCLEOTIDE SEQUENCE</scope>
</reference>
<dbReference type="EMBL" id="LAZR01000158">
    <property type="protein sequence ID" value="KKN85454.1"/>
    <property type="molecule type" value="Genomic_DNA"/>
</dbReference>
<proteinExistence type="predicted"/>
<protein>
    <submittedName>
        <fullName evidence="1">Uncharacterized protein</fullName>
    </submittedName>
</protein>
<comment type="caution">
    <text evidence="1">The sequence shown here is derived from an EMBL/GenBank/DDBJ whole genome shotgun (WGS) entry which is preliminary data.</text>
</comment>
<evidence type="ECO:0000313" key="1">
    <source>
        <dbReference type="EMBL" id="KKN85454.1"/>
    </source>
</evidence>